<evidence type="ECO:0000256" key="4">
    <source>
        <dbReference type="ARBA" id="ARBA00022692"/>
    </source>
</evidence>
<dbReference type="OrthoDB" id="9809206at2"/>
<evidence type="ECO:0000256" key="5">
    <source>
        <dbReference type="ARBA" id="ARBA00022989"/>
    </source>
</evidence>
<evidence type="ECO:0000313" key="12">
    <source>
        <dbReference type="EMBL" id="QGQ97265.1"/>
    </source>
</evidence>
<dbReference type="InterPro" id="IPR018422">
    <property type="entry name" value="Cation/H_exchanger_CPA1"/>
</dbReference>
<feature type="transmembrane region" description="Helical" evidence="10">
    <location>
        <begin position="216"/>
        <end position="233"/>
    </location>
</feature>
<keyword evidence="4 10" id="KW-0812">Transmembrane</keyword>
<comment type="similarity">
    <text evidence="10">Belongs to the monovalent cation:proton antiporter 1 (CPA1) transporter (TC 2.A.36) family.</text>
</comment>
<accession>A0A6B8RNY4</accession>
<sequence>MEIFLAILVLLSLIGISHVIQRFIPFVPIPLIQIMLGIILIMLPFDIHVPIDPELFLVLFIAPLLFNDGKKTPREELWRLRAPILLLAVGLVFLTILIGGYALHALIPTMPLAAAFGLAAILSPTDAVAVSAMSARIHMPKQIQRLLEGEALMNDASGLVAFKFAIAATVTGLFSIWEASFSFIIIALGGLLFGALLSMIFIWGRLLLRRFGMEDVTVHMLILILTPFLLYILAEEFGLSGILAAVAGGIVHAIEQDKSESPIMELKVVSDSTWSVILFVLNGLVFILLGLQVPDVLNSIFSDSAYNNYAAVGYVVLLYLLLMGIRFLWLFLGSKITKPVAWNSKIKAEKPSLLNIMIISVSGVRGALTLAGAFSIPLFLHSGAPFPERSLMIFLAAGVILLSLIVASIALPILTAKNGPRSASLEDDLEKAAQIKAIQAAIQAIKNTKNSENNIAASLVINSNEQRLVEINTSRSRVEYNANNRREQMKLHRFAVEKERDYLEQLLDKGEASHQDVQRLQIVLTKIEMVLTNKLHFITLLFSLLWEKVLMILSPQKHALSHTASDLTTMRILRIRTSEEAVRQVSQSKHKGNEVAVLNVIAYYNQIMIGLRKQLSAYNCTDTFNEQKSEMEIISIQAERNALQTMFEQTIISRKVLNKLQQQVSIREADIIEAGL</sequence>
<evidence type="ECO:0000256" key="8">
    <source>
        <dbReference type="ARBA" id="ARBA00023136"/>
    </source>
</evidence>
<dbReference type="KEGG" id="ppsc:EHS13_21440"/>
<dbReference type="Gene3D" id="6.10.140.1330">
    <property type="match status" value="1"/>
</dbReference>
<dbReference type="GO" id="GO:0005886">
    <property type="term" value="C:plasma membrane"/>
    <property type="evidence" value="ECO:0007669"/>
    <property type="project" value="UniProtKB-SubCell"/>
</dbReference>
<dbReference type="EMBL" id="CP034235">
    <property type="protein sequence ID" value="QGQ97265.1"/>
    <property type="molecule type" value="Genomic_DNA"/>
</dbReference>
<evidence type="ECO:0000256" key="3">
    <source>
        <dbReference type="ARBA" id="ARBA00022475"/>
    </source>
</evidence>
<keyword evidence="2 10" id="KW-0813">Transport</keyword>
<feature type="transmembrane region" description="Helical" evidence="10">
    <location>
        <begin position="32"/>
        <end position="65"/>
    </location>
</feature>
<dbReference type="GO" id="GO:0051453">
    <property type="term" value="P:regulation of intracellular pH"/>
    <property type="evidence" value="ECO:0007669"/>
    <property type="project" value="TreeGrafter"/>
</dbReference>
<keyword evidence="13" id="KW-1185">Reference proteome</keyword>
<dbReference type="Proteomes" id="UP000426246">
    <property type="component" value="Chromosome"/>
</dbReference>
<dbReference type="RefSeq" id="WP_155702367.1">
    <property type="nucleotide sequence ID" value="NZ_CP034235.1"/>
</dbReference>
<dbReference type="InterPro" id="IPR004705">
    <property type="entry name" value="Cation/H_exchanger_CPA1_bac"/>
</dbReference>
<keyword evidence="8 10" id="KW-0472">Membrane</keyword>
<evidence type="ECO:0000259" key="11">
    <source>
        <dbReference type="Pfam" id="PF00999"/>
    </source>
</evidence>
<feature type="transmembrane region" description="Helical" evidence="10">
    <location>
        <begin position="85"/>
        <end position="107"/>
    </location>
</feature>
<protein>
    <submittedName>
        <fullName evidence="12">Na+/H+ antiporter</fullName>
    </submittedName>
</protein>
<dbReference type="AlphaFoldDB" id="A0A6B8RNY4"/>
<keyword evidence="3 10" id="KW-1003">Cell membrane</keyword>
<evidence type="ECO:0000256" key="7">
    <source>
        <dbReference type="ARBA" id="ARBA00023065"/>
    </source>
</evidence>
<evidence type="ECO:0000256" key="6">
    <source>
        <dbReference type="ARBA" id="ARBA00023053"/>
    </source>
</evidence>
<dbReference type="GO" id="GO:0015386">
    <property type="term" value="F:potassium:proton antiporter activity"/>
    <property type="evidence" value="ECO:0007669"/>
    <property type="project" value="TreeGrafter"/>
</dbReference>
<dbReference type="NCBIfam" id="TIGR00831">
    <property type="entry name" value="a_cpa1"/>
    <property type="match status" value="1"/>
</dbReference>
<keyword evidence="5 10" id="KW-1133">Transmembrane helix</keyword>
<dbReference type="InterPro" id="IPR006153">
    <property type="entry name" value="Cation/H_exchanger_TM"/>
</dbReference>
<comment type="subcellular location">
    <subcellularLocation>
        <location evidence="1 10">Cell membrane</location>
        <topology evidence="1 10">Multi-pass membrane protein</topology>
    </subcellularLocation>
</comment>
<name>A0A6B8RNY4_9BACL</name>
<keyword evidence="9 10" id="KW-0739">Sodium transport</keyword>
<feature type="transmembrane region" description="Helical" evidence="10">
    <location>
        <begin position="353"/>
        <end position="379"/>
    </location>
</feature>
<dbReference type="Pfam" id="PF00999">
    <property type="entry name" value="Na_H_Exchanger"/>
    <property type="match status" value="1"/>
</dbReference>
<proteinExistence type="inferred from homology"/>
<reference evidence="13" key="1">
    <citation type="submission" date="2018-11" db="EMBL/GenBank/DDBJ databases">
        <title>Complete genome sequence of Paenibacillus sp. ML311-T8.</title>
        <authorList>
            <person name="Nam Y.-D."/>
            <person name="Kang J."/>
            <person name="Chung W.-H."/>
            <person name="Park Y.S."/>
        </authorList>
    </citation>
    <scope>NUCLEOTIDE SEQUENCE [LARGE SCALE GENOMIC DNA]</scope>
    <source>
        <strain evidence="13">ML311-T8</strain>
    </source>
</reference>
<evidence type="ECO:0000256" key="10">
    <source>
        <dbReference type="RuleBase" id="RU366002"/>
    </source>
</evidence>
<dbReference type="PANTHER" id="PTHR10110">
    <property type="entry name" value="SODIUM/HYDROGEN EXCHANGER"/>
    <property type="match status" value="1"/>
</dbReference>
<dbReference type="GO" id="GO:0098719">
    <property type="term" value="P:sodium ion import across plasma membrane"/>
    <property type="evidence" value="ECO:0007669"/>
    <property type="project" value="TreeGrafter"/>
</dbReference>
<feature type="transmembrane region" description="Helical" evidence="10">
    <location>
        <begin position="239"/>
        <end position="254"/>
    </location>
</feature>
<feature type="transmembrane region" description="Helical" evidence="10">
    <location>
        <begin position="391"/>
        <end position="414"/>
    </location>
</feature>
<evidence type="ECO:0000256" key="2">
    <source>
        <dbReference type="ARBA" id="ARBA00022448"/>
    </source>
</evidence>
<feature type="transmembrane region" description="Helical" evidence="10">
    <location>
        <begin position="156"/>
        <end position="177"/>
    </location>
</feature>
<gene>
    <name evidence="12" type="ORF">EHS13_21440</name>
</gene>
<evidence type="ECO:0000256" key="9">
    <source>
        <dbReference type="ARBA" id="ARBA00023201"/>
    </source>
</evidence>
<feature type="transmembrane region" description="Helical" evidence="10">
    <location>
        <begin position="113"/>
        <end position="135"/>
    </location>
</feature>
<evidence type="ECO:0000313" key="13">
    <source>
        <dbReference type="Proteomes" id="UP000426246"/>
    </source>
</evidence>
<feature type="transmembrane region" description="Helical" evidence="10">
    <location>
        <begin position="183"/>
        <end position="204"/>
    </location>
</feature>
<feature type="domain" description="Cation/H+ exchanger transmembrane" evidence="11">
    <location>
        <begin position="10"/>
        <end position="416"/>
    </location>
</feature>
<feature type="transmembrane region" description="Helical" evidence="10">
    <location>
        <begin position="274"/>
        <end position="291"/>
    </location>
</feature>
<dbReference type="PANTHER" id="PTHR10110:SF86">
    <property type="entry name" value="SODIUM_HYDROGEN EXCHANGER 7"/>
    <property type="match status" value="1"/>
</dbReference>
<evidence type="ECO:0000256" key="1">
    <source>
        <dbReference type="ARBA" id="ARBA00004651"/>
    </source>
</evidence>
<comment type="function">
    <text evidence="10">Na(+)/H(+) antiporter that extrudes sodium in exchange for external protons.</text>
</comment>
<dbReference type="GO" id="GO:0015385">
    <property type="term" value="F:sodium:proton antiporter activity"/>
    <property type="evidence" value="ECO:0007669"/>
    <property type="project" value="InterPro"/>
</dbReference>
<organism evidence="12 13">
    <name type="scientific">Paenibacillus psychroresistens</name>
    <dbReference type="NCBI Taxonomy" id="1778678"/>
    <lineage>
        <taxon>Bacteria</taxon>
        <taxon>Bacillati</taxon>
        <taxon>Bacillota</taxon>
        <taxon>Bacilli</taxon>
        <taxon>Bacillales</taxon>
        <taxon>Paenibacillaceae</taxon>
        <taxon>Paenibacillus</taxon>
    </lineage>
</organism>
<keyword evidence="7 10" id="KW-0406">Ion transport</keyword>
<feature type="transmembrane region" description="Helical" evidence="10">
    <location>
        <begin position="311"/>
        <end position="332"/>
    </location>
</feature>
<keyword evidence="6 10" id="KW-0915">Sodium</keyword>
<keyword evidence="10" id="KW-0050">Antiport</keyword>